<dbReference type="EC" id="3.5.2.14" evidence="3"/>
<dbReference type="GO" id="GO:0017168">
    <property type="term" value="F:5-oxoprolinase (ATP-hydrolyzing) activity"/>
    <property type="evidence" value="ECO:0007669"/>
    <property type="project" value="TreeGrafter"/>
</dbReference>
<dbReference type="EMBL" id="UOFZ01000116">
    <property type="protein sequence ID" value="VAX13439.1"/>
    <property type="molecule type" value="Genomic_DNA"/>
</dbReference>
<dbReference type="AlphaFoldDB" id="A0A3B1B571"/>
<dbReference type="InterPro" id="IPR008040">
    <property type="entry name" value="Hydant_A_N"/>
</dbReference>
<proteinExistence type="predicted"/>
<evidence type="ECO:0000313" key="3">
    <source>
        <dbReference type="EMBL" id="VAX13439.1"/>
    </source>
</evidence>
<sequence>MRILLGIDTGGTFTDFVLYRNGQLKIHKVLSTPQAPEQAILQGLADLRLDAPASEIEFYIVHGSTVATNAVLEGKGVSTVFISNRGLGDMLSIGRQTRRQLYALQPSPSPVPVPPSHCLETGGRLGADGSVVEDLSEADVQALVQQVVRLKPRAVAINLLFSYLDDRFEKMIEAALPDNVFVSRSSVVLPEFREYERGMATWLNAAVGPLVEGYLTRLSEGTRHAQISVMQSSGGTIAAEQAARQAVHMLLSGPAGGLAGARFIGEKAGCEGLLTFDMGGTSTDVALIDGDLQLTSEGRIGDWPVAVPMVDMHTIGAGGGSLASLDSGGLLQVGPESAGAMPGPACYGQGGQRATVTDANLVLGRLRADAFLGGGMRLDVQAAVEACARLAQPLGMSVKELAAGIIRLADEHMAQALRVMSVQRGIDPRSLTLVSFGGAGGLHVCALAEALGMQQALVPVHAGVLSALGMLVAPRERRLSHTRIGLLAEMDEQELLTEFEQLIRQGQAALIDEGVDVDTINVQRSLDLRYRGQSYTLTIPWQDRAASAQAFHQQHEARYGHRLALAVELVNIRVALQSPAAGLKLGGTAAQQPGKAYAQVDMVGPVPVYTRPSLATGQRLAGPVLITEMVSTTYVAPGWVCEVDEPGNLVLGRESDSL</sequence>
<feature type="domain" description="Hydantoinase/oxoprolinase N-terminal" evidence="2">
    <location>
        <begin position="5"/>
        <end position="176"/>
    </location>
</feature>
<dbReference type="GO" id="GO:0047423">
    <property type="term" value="F:N-methylhydantoinase (ATP-hydrolyzing) activity"/>
    <property type="evidence" value="ECO:0007669"/>
    <property type="project" value="UniProtKB-EC"/>
</dbReference>
<reference evidence="3" key="1">
    <citation type="submission" date="2018-06" db="EMBL/GenBank/DDBJ databases">
        <authorList>
            <person name="Zhirakovskaya E."/>
        </authorList>
    </citation>
    <scope>NUCLEOTIDE SEQUENCE</scope>
</reference>
<dbReference type="GO" id="GO:0006749">
    <property type="term" value="P:glutathione metabolic process"/>
    <property type="evidence" value="ECO:0007669"/>
    <property type="project" value="TreeGrafter"/>
</dbReference>
<accession>A0A3B1B571</accession>
<dbReference type="InterPro" id="IPR045079">
    <property type="entry name" value="Oxoprolinase-like"/>
</dbReference>
<gene>
    <name evidence="3" type="ORF">MNBD_GAMMA24-2360</name>
</gene>
<name>A0A3B1B571_9ZZZZ</name>
<dbReference type="Pfam" id="PF05378">
    <property type="entry name" value="Hydant_A_N"/>
    <property type="match status" value="1"/>
</dbReference>
<evidence type="ECO:0000259" key="1">
    <source>
        <dbReference type="Pfam" id="PF01968"/>
    </source>
</evidence>
<evidence type="ECO:0000259" key="2">
    <source>
        <dbReference type="Pfam" id="PF05378"/>
    </source>
</evidence>
<dbReference type="GO" id="GO:0005829">
    <property type="term" value="C:cytosol"/>
    <property type="evidence" value="ECO:0007669"/>
    <property type="project" value="TreeGrafter"/>
</dbReference>
<organism evidence="3">
    <name type="scientific">hydrothermal vent metagenome</name>
    <dbReference type="NCBI Taxonomy" id="652676"/>
    <lineage>
        <taxon>unclassified sequences</taxon>
        <taxon>metagenomes</taxon>
        <taxon>ecological metagenomes</taxon>
    </lineage>
</organism>
<dbReference type="Pfam" id="PF01968">
    <property type="entry name" value="Hydantoinase_A"/>
    <property type="match status" value="1"/>
</dbReference>
<dbReference type="InterPro" id="IPR002821">
    <property type="entry name" value="Hydantoinase_A"/>
</dbReference>
<dbReference type="PANTHER" id="PTHR11365:SF23">
    <property type="entry name" value="HYPOTHETICAL 5-OXOPROLINASE (EUROFUNG)-RELATED"/>
    <property type="match status" value="1"/>
</dbReference>
<dbReference type="SUPFAM" id="SSF53067">
    <property type="entry name" value="Actin-like ATPase domain"/>
    <property type="match status" value="1"/>
</dbReference>
<feature type="domain" description="Hydantoinase A/oxoprolinase" evidence="1">
    <location>
        <begin position="197"/>
        <end position="473"/>
    </location>
</feature>
<protein>
    <submittedName>
        <fullName evidence="3">N-methylhydantoinase A</fullName>
        <ecNumber evidence="3">3.5.2.14</ecNumber>
    </submittedName>
</protein>
<dbReference type="InterPro" id="IPR043129">
    <property type="entry name" value="ATPase_NBD"/>
</dbReference>
<dbReference type="PANTHER" id="PTHR11365">
    <property type="entry name" value="5-OXOPROLINASE RELATED"/>
    <property type="match status" value="1"/>
</dbReference>
<keyword evidence="3" id="KW-0378">Hydrolase</keyword>